<feature type="transmembrane region" description="Helical" evidence="6">
    <location>
        <begin position="324"/>
        <end position="342"/>
    </location>
</feature>
<feature type="domain" description="Major facilitator superfamily (MFS) profile" evidence="7">
    <location>
        <begin position="31"/>
        <end position="437"/>
    </location>
</feature>
<reference evidence="9" key="1">
    <citation type="journal article" date="2019" name="Int. J. Syst. Evol. Microbiol.">
        <title>The Global Catalogue of Microorganisms (GCM) 10K type strain sequencing project: providing services to taxonomists for standard genome sequencing and annotation.</title>
        <authorList>
            <consortium name="The Broad Institute Genomics Platform"/>
            <consortium name="The Broad Institute Genome Sequencing Center for Infectious Disease"/>
            <person name="Wu L."/>
            <person name="Ma J."/>
        </authorList>
    </citation>
    <scope>NUCLEOTIDE SEQUENCE [LARGE SCALE GENOMIC DNA]</scope>
    <source>
        <strain evidence="9">CGMCC 1.12471</strain>
    </source>
</reference>
<keyword evidence="9" id="KW-1185">Reference proteome</keyword>
<protein>
    <submittedName>
        <fullName evidence="8">MFS transporter</fullName>
    </submittedName>
</protein>
<dbReference type="InterPro" id="IPR024671">
    <property type="entry name" value="Atg22-like"/>
</dbReference>
<dbReference type="InterPro" id="IPR036259">
    <property type="entry name" value="MFS_trans_sf"/>
</dbReference>
<keyword evidence="4 6" id="KW-1133">Transmembrane helix</keyword>
<dbReference type="PANTHER" id="PTHR23519:SF1">
    <property type="entry name" value="AUTOPHAGY-RELATED PROTEIN 22"/>
    <property type="match status" value="1"/>
</dbReference>
<evidence type="ECO:0000256" key="6">
    <source>
        <dbReference type="SAM" id="Phobius"/>
    </source>
</evidence>
<evidence type="ECO:0000256" key="1">
    <source>
        <dbReference type="ARBA" id="ARBA00004651"/>
    </source>
</evidence>
<feature type="transmembrane region" description="Helical" evidence="6">
    <location>
        <begin position="294"/>
        <end position="312"/>
    </location>
</feature>
<comment type="caution">
    <text evidence="8">The sequence shown here is derived from an EMBL/GenBank/DDBJ whole genome shotgun (WGS) entry which is preliminary data.</text>
</comment>
<sequence length="440" mass="45653">MTAVVPRRSTDRRVLAWAAWDWGSAAFNAVITTFVFTVYLTSGYFVDPALQEGSAAYVRAQAGLTSGLSLGIAIAGIAVALLAPALGGLADAAGARRRWLAGTTLVVVLAMAAMSLVVGAPEYFVLGVVLVSVGTLVFEIASVNYNAMLPRVAPPAARGRVSALGWAAGYFGGIVLLVLVYTTLIAGGTHLFGVTEEGGLNIRVVALVCAVWMAVFSVPVLLAVPEIPAVAERRPAVLDAYRAVFRLIGALWRDRRTVLGFLVASAVFRDGLTGVFTFGGIVAAQVFGFTSGEVIVFAIAANVVAGVSTLLSGRLDDAWGPKRVIVVALIGLVVAGLAVFLLRDGGPTVFWIAGLALTAFVGPAQSASRSLLSRWTTPETEGELFGLYQTTGRAASFLAPAMFGLFAAVFGATAFGMLGIVVVLLVGLLLLLPLRVGRPA</sequence>
<dbReference type="SUPFAM" id="SSF103473">
    <property type="entry name" value="MFS general substrate transporter"/>
    <property type="match status" value="1"/>
</dbReference>
<dbReference type="InterPro" id="IPR020846">
    <property type="entry name" value="MFS_dom"/>
</dbReference>
<feature type="transmembrane region" description="Helical" evidence="6">
    <location>
        <begin position="163"/>
        <end position="184"/>
    </location>
</feature>
<gene>
    <name evidence="8" type="ORF">ACFSBI_03235</name>
</gene>
<keyword evidence="5 6" id="KW-0472">Membrane</keyword>
<evidence type="ECO:0000256" key="3">
    <source>
        <dbReference type="ARBA" id="ARBA00022692"/>
    </source>
</evidence>
<feature type="transmembrane region" description="Helical" evidence="6">
    <location>
        <begin position="20"/>
        <end position="46"/>
    </location>
</feature>
<dbReference type="InterPro" id="IPR050495">
    <property type="entry name" value="ATG22/LtaA_families"/>
</dbReference>
<feature type="transmembrane region" description="Helical" evidence="6">
    <location>
        <begin position="204"/>
        <end position="224"/>
    </location>
</feature>
<dbReference type="Proteomes" id="UP001597347">
    <property type="component" value="Unassembled WGS sequence"/>
</dbReference>
<feature type="transmembrane region" description="Helical" evidence="6">
    <location>
        <begin position="403"/>
        <end position="432"/>
    </location>
</feature>
<evidence type="ECO:0000256" key="2">
    <source>
        <dbReference type="ARBA" id="ARBA00022448"/>
    </source>
</evidence>
<dbReference type="Pfam" id="PF11700">
    <property type="entry name" value="ATG22"/>
    <property type="match status" value="1"/>
</dbReference>
<feature type="transmembrane region" description="Helical" evidence="6">
    <location>
        <begin position="258"/>
        <end position="288"/>
    </location>
</feature>
<dbReference type="PROSITE" id="PS50850">
    <property type="entry name" value="MFS"/>
    <property type="match status" value="1"/>
</dbReference>
<dbReference type="PANTHER" id="PTHR23519">
    <property type="entry name" value="AUTOPHAGY-RELATED PROTEIN 22"/>
    <property type="match status" value="1"/>
</dbReference>
<accession>A0ABW4LCW0</accession>
<feature type="transmembrane region" description="Helical" evidence="6">
    <location>
        <begin position="66"/>
        <end position="87"/>
    </location>
</feature>
<evidence type="ECO:0000313" key="9">
    <source>
        <dbReference type="Proteomes" id="UP001597347"/>
    </source>
</evidence>
<keyword evidence="2" id="KW-0813">Transport</keyword>
<comment type="subcellular location">
    <subcellularLocation>
        <location evidence="1">Cell membrane</location>
        <topology evidence="1">Multi-pass membrane protein</topology>
    </subcellularLocation>
</comment>
<organism evidence="8 9">
    <name type="scientific">Amnibacterium endophyticum</name>
    <dbReference type="NCBI Taxonomy" id="2109337"/>
    <lineage>
        <taxon>Bacteria</taxon>
        <taxon>Bacillati</taxon>
        <taxon>Actinomycetota</taxon>
        <taxon>Actinomycetes</taxon>
        <taxon>Micrococcales</taxon>
        <taxon>Microbacteriaceae</taxon>
        <taxon>Amnibacterium</taxon>
    </lineage>
</organism>
<feature type="transmembrane region" description="Helical" evidence="6">
    <location>
        <begin position="99"/>
        <end position="117"/>
    </location>
</feature>
<evidence type="ECO:0000256" key="5">
    <source>
        <dbReference type="ARBA" id="ARBA00023136"/>
    </source>
</evidence>
<dbReference type="Gene3D" id="1.20.1250.20">
    <property type="entry name" value="MFS general substrate transporter like domains"/>
    <property type="match status" value="1"/>
</dbReference>
<dbReference type="EMBL" id="JBHUEA010000003">
    <property type="protein sequence ID" value="MFD1720550.1"/>
    <property type="molecule type" value="Genomic_DNA"/>
</dbReference>
<feature type="transmembrane region" description="Helical" evidence="6">
    <location>
        <begin position="123"/>
        <end position="142"/>
    </location>
</feature>
<name>A0ABW4LCW0_9MICO</name>
<dbReference type="RefSeq" id="WP_377931971.1">
    <property type="nucleotide sequence ID" value="NZ_JBHUEA010000003.1"/>
</dbReference>
<proteinExistence type="predicted"/>
<evidence type="ECO:0000313" key="8">
    <source>
        <dbReference type="EMBL" id="MFD1720550.1"/>
    </source>
</evidence>
<evidence type="ECO:0000259" key="7">
    <source>
        <dbReference type="PROSITE" id="PS50850"/>
    </source>
</evidence>
<keyword evidence="3 6" id="KW-0812">Transmembrane</keyword>
<evidence type="ECO:0000256" key="4">
    <source>
        <dbReference type="ARBA" id="ARBA00022989"/>
    </source>
</evidence>